<gene>
    <name evidence="3" type="ORF">DES53_112175</name>
</gene>
<dbReference type="EMBL" id="QNRR01000012">
    <property type="protein sequence ID" value="RBP38177.1"/>
    <property type="molecule type" value="Genomic_DNA"/>
</dbReference>
<evidence type="ECO:0000259" key="2">
    <source>
        <dbReference type="Pfam" id="PF00582"/>
    </source>
</evidence>
<dbReference type="CDD" id="cd00293">
    <property type="entry name" value="USP-like"/>
    <property type="match status" value="2"/>
</dbReference>
<keyword evidence="4" id="KW-1185">Reference proteome</keyword>
<dbReference type="InterPro" id="IPR006015">
    <property type="entry name" value="Universal_stress_UspA"/>
</dbReference>
<feature type="domain" description="UspA" evidence="2">
    <location>
        <begin position="2"/>
        <end position="132"/>
    </location>
</feature>
<dbReference type="Pfam" id="PF00582">
    <property type="entry name" value="Usp"/>
    <property type="match status" value="2"/>
</dbReference>
<name>A0A366HAK2_9BACT</name>
<dbReference type="PANTHER" id="PTHR46268:SF6">
    <property type="entry name" value="UNIVERSAL STRESS PROTEIN UP12"/>
    <property type="match status" value="1"/>
</dbReference>
<protein>
    <submittedName>
        <fullName evidence="3">Nucleotide-binding universal stress UspA family protein</fullName>
    </submittedName>
</protein>
<dbReference type="RefSeq" id="WP_113961286.1">
    <property type="nucleotide sequence ID" value="NZ_QNRR01000012.1"/>
</dbReference>
<dbReference type="AlphaFoldDB" id="A0A366HAK2"/>
<sequence length="314" mass="33814">MKVLCGTDFSQSANDAAEVAASLAARLRHRLSLVYCLADWLVPPDYPVVHPLDDQARELLDDEVGRVCSKEQMVETKLLHGNVSHHLITESAQDTSMIVMGATGKGAFARSLIGSVAEHVAESASVPTWVVRNAQPLLNWLLNNKPLKVLCAIDAGESEAAIPQAVADLLLVGPLEVECAYFMHVGAYQLEATDWRTVHPALLVPDEAEIGVIQSRMKQAFNQTAGFGPIAVHVRQAIGNPAYDFITIADNVKADLVVVGSHHKHGLQRLLHPSFSRRVLAHSTTNVLCVSLLPAKDAGPHRTGSDSAAMVGRV</sequence>
<dbReference type="SUPFAM" id="SSF52402">
    <property type="entry name" value="Adenine nucleotide alpha hydrolases-like"/>
    <property type="match status" value="2"/>
</dbReference>
<proteinExistence type="inferred from homology"/>
<dbReference type="Gene3D" id="3.40.50.620">
    <property type="entry name" value="HUPs"/>
    <property type="match status" value="2"/>
</dbReference>
<evidence type="ECO:0000256" key="1">
    <source>
        <dbReference type="ARBA" id="ARBA00008791"/>
    </source>
</evidence>
<evidence type="ECO:0000313" key="4">
    <source>
        <dbReference type="Proteomes" id="UP000253426"/>
    </source>
</evidence>
<dbReference type="Proteomes" id="UP000253426">
    <property type="component" value="Unassembled WGS sequence"/>
</dbReference>
<comment type="similarity">
    <text evidence="1">Belongs to the universal stress protein A family.</text>
</comment>
<reference evidence="3 4" key="1">
    <citation type="submission" date="2018-06" db="EMBL/GenBank/DDBJ databases">
        <title>Genomic Encyclopedia of Type Strains, Phase IV (KMG-IV): sequencing the most valuable type-strain genomes for metagenomic binning, comparative biology and taxonomic classification.</title>
        <authorList>
            <person name="Goeker M."/>
        </authorList>
    </citation>
    <scope>NUCLEOTIDE SEQUENCE [LARGE SCALE GENOMIC DNA]</scope>
    <source>
        <strain evidence="3 4">DSM 25532</strain>
    </source>
</reference>
<dbReference type="PANTHER" id="PTHR46268">
    <property type="entry name" value="STRESS RESPONSE PROTEIN NHAX"/>
    <property type="match status" value="1"/>
</dbReference>
<feature type="domain" description="UspA" evidence="2">
    <location>
        <begin position="148"/>
        <end position="290"/>
    </location>
</feature>
<evidence type="ECO:0000313" key="3">
    <source>
        <dbReference type="EMBL" id="RBP38177.1"/>
    </source>
</evidence>
<comment type="caution">
    <text evidence="3">The sequence shown here is derived from an EMBL/GenBank/DDBJ whole genome shotgun (WGS) entry which is preliminary data.</text>
</comment>
<accession>A0A366HAK2</accession>
<dbReference type="InterPro" id="IPR006016">
    <property type="entry name" value="UspA"/>
</dbReference>
<dbReference type="OrthoDB" id="4614783at2"/>
<dbReference type="InterPro" id="IPR014729">
    <property type="entry name" value="Rossmann-like_a/b/a_fold"/>
</dbReference>
<organism evidence="3 4">
    <name type="scientific">Roseimicrobium gellanilyticum</name>
    <dbReference type="NCBI Taxonomy" id="748857"/>
    <lineage>
        <taxon>Bacteria</taxon>
        <taxon>Pseudomonadati</taxon>
        <taxon>Verrucomicrobiota</taxon>
        <taxon>Verrucomicrobiia</taxon>
        <taxon>Verrucomicrobiales</taxon>
        <taxon>Verrucomicrobiaceae</taxon>
        <taxon>Roseimicrobium</taxon>
    </lineage>
</organism>
<dbReference type="PRINTS" id="PR01438">
    <property type="entry name" value="UNVRSLSTRESS"/>
</dbReference>